<evidence type="ECO:0000256" key="2">
    <source>
        <dbReference type="SAM" id="MobiDB-lite"/>
    </source>
</evidence>
<protein>
    <submittedName>
        <fullName evidence="3">Uncharacterized protein</fullName>
    </submittedName>
</protein>
<gene>
    <name evidence="3" type="ORF">M422DRAFT_273184</name>
</gene>
<evidence type="ECO:0000313" key="4">
    <source>
        <dbReference type="Proteomes" id="UP000054279"/>
    </source>
</evidence>
<organism evidence="3 4">
    <name type="scientific">Sphaerobolus stellatus (strain SS14)</name>
    <dbReference type="NCBI Taxonomy" id="990650"/>
    <lineage>
        <taxon>Eukaryota</taxon>
        <taxon>Fungi</taxon>
        <taxon>Dikarya</taxon>
        <taxon>Basidiomycota</taxon>
        <taxon>Agaricomycotina</taxon>
        <taxon>Agaricomycetes</taxon>
        <taxon>Phallomycetidae</taxon>
        <taxon>Geastrales</taxon>
        <taxon>Sphaerobolaceae</taxon>
        <taxon>Sphaerobolus</taxon>
    </lineage>
</organism>
<feature type="coiled-coil region" evidence="1">
    <location>
        <begin position="911"/>
        <end position="938"/>
    </location>
</feature>
<reference evidence="3 4" key="1">
    <citation type="submission" date="2014-06" db="EMBL/GenBank/DDBJ databases">
        <title>Evolutionary Origins and Diversification of the Mycorrhizal Mutualists.</title>
        <authorList>
            <consortium name="DOE Joint Genome Institute"/>
            <consortium name="Mycorrhizal Genomics Consortium"/>
            <person name="Kohler A."/>
            <person name="Kuo A."/>
            <person name="Nagy L.G."/>
            <person name="Floudas D."/>
            <person name="Copeland A."/>
            <person name="Barry K.W."/>
            <person name="Cichocki N."/>
            <person name="Veneault-Fourrey C."/>
            <person name="LaButti K."/>
            <person name="Lindquist E.A."/>
            <person name="Lipzen A."/>
            <person name="Lundell T."/>
            <person name="Morin E."/>
            <person name="Murat C."/>
            <person name="Riley R."/>
            <person name="Ohm R."/>
            <person name="Sun H."/>
            <person name="Tunlid A."/>
            <person name="Henrissat B."/>
            <person name="Grigoriev I.V."/>
            <person name="Hibbett D.S."/>
            <person name="Martin F."/>
        </authorList>
    </citation>
    <scope>NUCLEOTIDE SEQUENCE [LARGE SCALE GENOMIC DNA]</scope>
    <source>
        <strain evidence="3 4">SS14</strain>
    </source>
</reference>
<dbReference type="AlphaFoldDB" id="A0A0C9U9P7"/>
<name>A0A0C9U9P7_SPHS4</name>
<feature type="compositionally biased region" description="Pro residues" evidence="2">
    <location>
        <begin position="1179"/>
        <end position="1198"/>
    </location>
</feature>
<keyword evidence="1" id="KW-0175">Coiled coil</keyword>
<feature type="compositionally biased region" description="Polar residues" evidence="2">
    <location>
        <begin position="177"/>
        <end position="189"/>
    </location>
</feature>
<dbReference type="EMBL" id="KN837397">
    <property type="protein sequence ID" value="KIJ25807.1"/>
    <property type="molecule type" value="Genomic_DNA"/>
</dbReference>
<feature type="region of interest" description="Disordered" evidence="2">
    <location>
        <begin position="175"/>
        <end position="221"/>
    </location>
</feature>
<feature type="region of interest" description="Disordered" evidence="2">
    <location>
        <begin position="1175"/>
        <end position="1229"/>
    </location>
</feature>
<feature type="compositionally biased region" description="Low complexity" evidence="2">
    <location>
        <begin position="1205"/>
        <end position="1217"/>
    </location>
</feature>
<feature type="region of interest" description="Disordered" evidence="2">
    <location>
        <begin position="129"/>
        <end position="163"/>
    </location>
</feature>
<feature type="region of interest" description="Disordered" evidence="2">
    <location>
        <begin position="964"/>
        <end position="987"/>
    </location>
</feature>
<keyword evidence="4" id="KW-1185">Reference proteome</keyword>
<feature type="compositionally biased region" description="Basic and acidic residues" evidence="2">
    <location>
        <begin position="970"/>
        <end position="987"/>
    </location>
</feature>
<dbReference type="OrthoDB" id="2990096at2759"/>
<proteinExistence type="predicted"/>
<dbReference type="HOGENOM" id="CLU_267872_0_0_1"/>
<dbReference type="Proteomes" id="UP000054279">
    <property type="component" value="Unassembled WGS sequence"/>
</dbReference>
<accession>A0A0C9U9P7</accession>
<evidence type="ECO:0000256" key="1">
    <source>
        <dbReference type="SAM" id="Coils"/>
    </source>
</evidence>
<evidence type="ECO:0000313" key="3">
    <source>
        <dbReference type="EMBL" id="KIJ25807.1"/>
    </source>
</evidence>
<sequence length="1229" mass="138688">MGISEQERVFFSSLKTQEVKAYREWAFPKVVGDRAHDPSFTLQNTQQWIQMAAFKLFQRVGRVTAPKDTSNSPVEDALLGDLEAYQQFLLPSGLRNHKFFDLENAEIWALVRPFDAFLREKRVEKRVDASSSDSDMVIIDDDSPPPTPKKIKEEPTPDEFAYGLGSGNKDDPFIFDFNSSSSPLRNPQIDTRKRKRGPSTPVTSEYDASVTDSDYAPLSSPPRKRIISELGHQPGIKITRKTTVSGIKVIKELPKIWTVPRDGSAYLVDITETAEDSQTLNGKARSMDGLIRAHDHDSWRGSSGRSEGDCVVYAGIFGDNSVRARKATLYCNGINTCECFEMALLAQTQRYEPDEEAKLALWEHEKEDRITESVDPSRCLVRFYNILMSTACRKPDCKGVPVMKQRADYETVQGHKCFIGCSLWKLSEQWEHRYVTIPEEVNEAELRLALETGYLSSNLSLGERCSFTEHPRFGNPKYCYFSHVENGKIIRPAIIQHKCPTKLQIFVPVDSKIRKALVIFQEPHNHPVHHYEKATPYQLELLHQLNEAAGPAPVTARQLTQASSTRQLLDGQTFDNVLPGFVDDRCLRDTLKKLNKEKYPNGMNWEGLQAECLKESALPLEKRYIHTVVVRGSVRIAVTMFYEIIKNIHLVPYAAIDFTFKPVKGDTNRWDVAAFLEDIGRRVILSAVTGEALKMDVFHNCGKLLALILDGEAAQVQALGDVLLEMNDPEINGVTTKDPLEVILYILKTCIEHLKRNIEEIDNDVPRVELDRLKGFIGLETEADIQEWRHKCETSPWKAVRDWYAHKVVHPWFLPSLNPTLSKMPRTHWNVTPNHSNLMETAHAGRNIETGIGANPLSAILRCRAINASIVIQIRQAQKTGNLRNTNNTIFHREKRAMQRRTHLYISGSKRQSEIGRLKELRDEHEDLKAKKKASMDRQHEIDNRLLDLTQLPRHLGSPAVTQEISALTSERERGKEERREWEARNREVKAEMKPLQEQHRNAKLNGRRPLVDPSQSKNTISASDTENIAPLGTQQTDYGYGYGYGYGYESTHDTNDYYGSLNTAMQSYKHSPASTVHTVPTDGMNAAVRAPVASGMASNNADNFLQYELSANSSRHMPNDSIGPPATLPAPASIQCPHPVHSISQPTASPPIYHHTSLHTIHATAGRYTSYTASGSIVPPPNPPLSQYPPLNPPLPQYPMYTHPSNSSIPSPTSVSQLNANNDWMRWQ</sequence>